<name>A0A0E0HKJ7_ORYNI</name>
<feature type="compositionally biased region" description="Polar residues" evidence="1">
    <location>
        <begin position="161"/>
        <end position="177"/>
    </location>
</feature>
<dbReference type="EnsemblPlants" id="ONIVA06G02700.2">
    <property type="protein sequence ID" value="ONIVA06G02700.2"/>
    <property type="gene ID" value="ONIVA06G02700"/>
</dbReference>
<accession>A0A0E0HKJ7</accession>
<evidence type="ECO:0000313" key="3">
    <source>
        <dbReference type="Proteomes" id="UP000006591"/>
    </source>
</evidence>
<reference evidence="2" key="1">
    <citation type="submission" date="2015-04" db="UniProtKB">
        <authorList>
            <consortium name="EnsemblPlants"/>
        </authorList>
    </citation>
    <scope>IDENTIFICATION</scope>
    <source>
        <strain evidence="2">SL10</strain>
    </source>
</reference>
<dbReference type="Proteomes" id="UP000006591">
    <property type="component" value="Chromosome 6"/>
</dbReference>
<proteinExistence type="predicted"/>
<dbReference type="HOGENOM" id="CLU_1006058_0_0_1"/>
<evidence type="ECO:0000313" key="2">
    <source>
        <dbReference type="EnsemblPlants" id="ONIVA06G02700.2"/>
    </source>
</evidence>
<feature type="region of interest" description="Disordered" evidence="1">
    <location>
        <begin position="153"/>
        <end position="196"/>
    </location>
</feature>
<evidence type="ECO:0000256" key="1">
    <source>
        <dbReference type="SAM" id="MobiDB-lite"/>
    </source>
</evidence>
<dbReference type="Gramene" id="ONIVA06G02700.2">
    <property type="protein sequence ID" value="ONIVA06G02700.2"/>
    <property type="gene ID" value="ONIVA06G02700"/>
</dbReference>
<reference evidence="2" key="2">
    <citation type="submission" date="2018-04" db="EMBL/GenBank/DDBJ databases">
        <title>OnivRS2 (Oryza nivara Reference Sequence Version 2).</title>
        <authorList>
            <person name="Zhang J."/>
            <person name="Kudrna D."/>
            <person name="Lee S."/>
            <person name="Talag J."/>
            <person name="Rajasekar S."/>
            <person name="Welchert J."/>
            <person name="Hsing Y.-I."/>
            <person name="Wing R.A."/>
        </authorList>
    </citation>
    <scope>NUCLEOTIDE SEQUENCE [LARGE SCALE GENOMIC DNA]</scope>
    <source>
        <strain evidence="2">SL10</strain>
    </source>
</reference>
<organism evidence="2">
    <name type="scientific">Oryza nivara</name>
    <name type="common">Indian wild rice</name>
    <name type="synonym">Oryza sativa f. spontanea</name>
    <dbReference type="NCBI Taxonomy" id="4536"/>
    <lineage>
        <taxon>Eukaryota</taxon>
        <taxon>Viridiplantae</taxon>
        <taxon>Streptophyta</taxon>
        <taxon>Embryophyta</taxon>
        <taxon>Tracheophyta</taxon>
        <taxon>Spermatophyta</taxon>
        <taxon>Magnoliopsida</taxon>
        <taxon>Liliopsida</taxon>
        <taxon>Poales</taxon>
        <taxon>Poaceae</taxon>
        <taxon>BOP clade</taxon>
        <taxon>Oryzoideae</taxon>
        <taxon>Oryzeae</taxon>
        <taxon>Oryzinae</taxon>
        <taxon>Oryza</taxon>
    </lineage>
</organism>
<sequence>MLLGSNPWRRALHHPAAPMSFLLPPTRMARSPMLPILTCFRFSRSTLYTATSATTPPPLSKMNTRWSLPSTSTEKMEATNMSVVVNGLAGFIRTVVNTGSGENSSTPYAVDLMKWYNLPPHDVMQWMDRFIRCRPSMSIFRVPMSYSCLTHAAGDDDEEPTWQNNRKQLPGGSTMTTVKPPPPSSSVGLPDSAQKESAGGGVVVVCPNDGRTILRRPAACGFHRKVARVVGSQVSTQPCEVTQLRLSRSSSNSQGRCTPSATLYSVVGRRCSPPSSP</sequence>
<protein>
    <submittedName>
        <fullName evidence="2">Uncharacterized protein</fullName>
    </submittedName>
</protein>
<keyword evidence="3" id="KW-1185">Reference proteome</keyword>
<dbReference type="AlphaFoldDB" id="A0A0E0HKJ7"/>